<dbReference type="InterPro" id="IPR001584">
    <property type="entry name" value="Integrase_cat-core"/>
</dbReference>
<proteinExistence type="predicted"/>
<dbReference type="InterPro" id="IPR050951">
    <property type="entry name" value="Retrovirus_Pol_polyprotein"/>
</dbReference>
<evidence type="ECO:0000259" key="1">
    <source>
        <dbReference type="PROSITE" id="PS50994"/>
    </source>
</evidence>
<sequence length="165" mass="18670">MLPPSCFLTAVTWDINRKTEAANPRPQRPPNRLYVPLRHRGDLITWPYTSVGTGHPGSTRTTQVLSAKYCCPAMHRDVIRFIPLKGIPTALETADLLFRNVFRQFGLSKDIVSDRGAQFTSRLWKELLAKLNITVSLTSGYHPQANGQVERVNQELGKFLCLYCQ</sequence>
<name>A0AAD8ZHI5_9TELE</name>
<dbReference type="PANTHER" id="PTHR37984">
    <property type="entry name" value="PROTEIN CBG26694"/>
    <property type="match status" value="1"/>
</dbReference>
<dbReference type="GO" id="GO:0003676">
    <property type="term" value="F:nucleic acid binding"/>
    <property type="evidence" value="ECO:0007669"/>
    <property type="project" value="InterPro"/>
</dbReference>
<evidence type="ECO:0000313" key="3">
    <source>
        <dbReference type="Proteomes" id="UP001239994"/>
    </source>
</evidence>
<dbReference type="GO" id="GO:0015074">
    <property type="term" value="P:DNA integration"/>
    <property type="evidence" value="ECO:0007669"/>
    <property type="project" value="InterPro"/>
</dbReference>
<gene>
    <name evidence="2" type="ORF">P4O66_000395</name>
</gene>
<dbReference type="Proteomes" id="UP001239994">
    <property type="component" value="Unassembled WGS sequence"/>
</dbReference>
<feature type="domain" description="Integrase catalytic" evidence="1">
    <location>
        <begin position="88"/>
        <end position="165"/>
    </location>
</feature>
<protein>
    <recommendedName>
        <fullName evidence="1">Integrase catalytic domain-containing protein</fullName>
    </recommendedName>
</protein>
<dbReference type="PANTHER" id="PTHR37984:SF5">
    <property type="entry name" value="PROTEIN NYNRIN-LIKE"/>
    <property type="match status" value="1"/>
</dbReference>
<organism evidence="2 3">
    <name type="scientific">Electrophorus voltai</name>
    <dbReference type="NCBI Taxonomy" id="2609070"/>
    <lineage>
        <taxon>Eukaryota</taxon>
        <taxon>Metazoa</taxon>
        <taxon>Chordata</taxon>
        <taxon>Craniata</taxon>
        <taxon>Vertebrata</taxon>
        <taxon>Euteleostomi</taxon>
        <taxon>Actinopterygii</taxon>
        <taxon>Neopterygii</taxon>
        <taxon>Teleostei</taxon>
        <taxon>Ostariophysi</taxon>
        <taxon>Gymnotiformes</taxon>
        <taxon>Gymnotoidei</taxon>
        <taxon>Gymnotidae</taxon>
        <taxon>Electrophorus</taxon>
    </lineage>
</organism>
<comment type="caution">
    <text evidence="2">The sequence shown here is derived from an EMBL/GenBank/DDBJ whole genome shotgun (WGS) entry which is preliminary data.</text>
</comment>
<keyword evidence="3" id="KW-1185">Reference proteome</keyword>
<dbReference type="Gene3D" id="3.30.420.10">
    <property type="entry name" value="Ribonuclease H-like superfamily/Ribonuclease H"/>
    <property type="match status" value="1"/>
</dbReference>
<dbReference type="InterPro" id="IPR012337">
    <property type="entry name" value="RNaseH-like_sf"/>
</dbReference>
<dbReference type="AlphaFoldDB" id="A0AAD8ZHI5"/>
<dbReference type="EMBL" id="JAROKS010000011">
    <property type="protein sequence ID" value="KAK1799513.1"/>
    <property type="molecule type" value="Genomic_DNA"/>
</dbReference>
<dbReference type="SUPFAM" id="SSF53098">
    <property type="entry name" value="Ribonuclease H-like"/>
    <property type="match status" value="1"/>
</dbReference>
<dbReference type="PROSITE" id="PS50994">
    <property type="entry name" value="INTEGRASE"/>
    <property type="match status" value="1"/>
</dbReference>
<dbReference type="InterPro" id="IPR036397">
    <property type="entry name" value="RNaseH_sf"/>
</dbReference>
<reference evidence="2" key="1">
    <citation type="submission" date="2023-03" db="EMBL/GenBank/DDBJ databases">
        <title>Electrophorus voltai genome.</title>
        <authorList>
            <person name="Bian C."/>
        </authorList>
    </citation>
    <scope>NUCLEOTIDE SEQUENCE</scope>
    <source>
        <strain evidence="2">CB-2022</strain>
        <tissue evidence="2">Muscle</tissue>
    </source>
</reference>
<accession>A0AAD8ZHI5</accession>
<evidence type="ECO:0000313" key="2">
    <source>
        <dbReference type="EMBL" id="KAK1799513.1"/>
    </source>
</evidence>